<feature type="region of interest" description="Disordered" evidence="1">
    <location>
        <begin position="389"/>
        <end position="412"/>
    </location>
</feature>
<feature type="region of interest" description="Disordered" evidence="1">
    <location>
        <begin position="528"/>
        <end position="599"/>
    </location>
</feature>
<feature type="region of interest" description="Disordered" evidence="1">
    <location>
        <begin position="169"/>
        <end position="263"/>
    </location>
</feature>
<gene>
    <name evidence="2" type="ORF">VTJ83DRAFT_3461</name>
</gene>
<dbReference type="RefSeq" id="XP_070867339.1">
    <property type="nucleotide sequence ID" value="XM_071009842.1"/>
</dbReference>
<accession>A0ABR4DE89</accession>
<feature type="compositionally biased region" description="Acidic residues" evidence="1">
    <location>
        <begin position="537"/>
        <end position="589"/>
    </location>
</feature>
<feature type="region of interest" description="Disordered" evidence="1">
    <location>
        <begin position="110"/>
        <end position="132"/>
    </location>
</feature>
<name>A0ABR4DE89_9PEZI</name>
<feature type="region of interest" description="Disordered" evidence="1">
    <location>
        <begin position="49"/>
        <end position="96"/>
    </location>
</feature>
<feature type="region of interest" description="Disordered" evidence="1">
    <location>
        <begin position="694"/>
        <end position="715"/>
    </location>
</feature>
<feature type="compositionally biased region" description="Polar residues" evidence="1">
    <location>
        <begin position="77"/>
        <end position="95"/>
    </location>
</feature>
<feature type="compositionally biased region" description="Basic and acidic residues" evidence="1">
    <location>
        <begin position="64"/>
        <end position="76"/>
    </location>
</feature>
<evidence type="ECO:0000256" key="1">
    <source>
        <dbReference type="SAM" id="MobiDB-lite"/>
    </source>
</evidence>
<feature type="compositionally biased region" description="Acidic residues" evidence="1">
    <location>
        <begin position="697"/>
        <end position="711"/>
    </location>
</feature>
<sequence>MEYNPFRPFVEGRSFRTLPELQEAQRRDKGRADDLRTLCQLPSNPFAARGRVSQRLSQQSYHLAKHEDEPRGHEGRQLSQQSASQVPEGSVSNPAAQGLRHGVIQTGNKARLRDPLHAPSSRSTQTTLHGRKRKAFALDEADEVIFVKAQPFIPPRSARRRELIDLTLSDDEASKKPHRPSRDENAAITDPAAKPLRNELRNLVLGLGRNEARQQNPPPRQNARQPKRPRLFTPESPVRRNGEAGGDGVAIPASPIGDVHAESPAARDEVIVAVPSSVTPAEEEEAQAALPSIELQANLLTLPVEVRDKIYRHLLVSPRPIHVQHLWTKVARRPTPRRLRRGGADVDSTAAIDTRILSVCRQTADEGTRVLYSENLFLYILRDAANVVAGPRSPARPPREKEKEKEREEEEGAINLPKYGRQIRHMAIELERNRTTDEYRELMQAALESLARLAVRLRTLTITVSPCRRRALRSLVAGGGGAGGSGVPDARALTVAHFFDRSEGIVKALQRIDVDFLRVSVHVNSDARGDNVAGADVEVDSDSDSDEGDDEGEEGGGDEGSADGALDEAGDDEQDEEDQDEDEDEDSDDLSAGNERPQYQHLETTLDLRFLPRHVSSLTALGAPVGTIFAHDPLVQSRRAQLGAVASETLANLRRHVEDACLRPEWALKESIWEEHDAAEQRRKAQKERLEAKFDADAYDEAGEDEEDEEREERWLERGGRSLIISIERVNGELKAYKI</sequence>
<organism evidence="2 3">
    <name type="scientific">Remersonia thermophila</name>
    <dbReference type="NCBI Taxonomy" id="72144"/>
    <lineage>
        <taxon>Eukaryota</taxon>
        <taxon>Fungi</taxon>
        <taxon>Dikarya</taxon>
        <taxon>Ascomycota</taxon>
        <taxon>Pezizomycotina</taxon>
        <taxon>Sordariomycetes</taxon>
        <taxon>Sordariomycetidae</taxon>
        <taxon>Sordariales</taxon>
        <taxon>Sordariales incertae sedis</taxon>
        <taxon>Remersonia</taxon>
    </lineage>
</organism>
<evidence type="ECO:0000313" key="3">
    <source>
        <dbReference type="Proteomes" id="UP001600064"/>
    </source>
</evidence>
<reference evidence="2 3" key="1">
    <citation type="journal article" date="2024" name="Commun. Biol.">
        <title>Comparative genomic analysis of thermophilic fungi reveals convergent evolutionary adaptations and gene losses.</title>
        <authorList>
            <person name="Steindorff A.S."/>
            <person name="Aguilar-Pontes M.V."/>
            <person name="Robinson A.J."/>
            <person name="Andreopoulos B."/>
            <person name="LaButti K."/>
            <person name="Kuo A."/>
            <person name="Mondo S."/>
            <person name="Riley R."/>
            <person name="Otillar R."/>
            <person name="Haridas S."/>
            <person name="Lipzen A."/>
            <person name="Grimwood J."/>
            <person name="Schmutz J."/>
            <person name="Clum A."/>
            <person name="Reid I.D."/>
            <person name="Moisan M.C."/>
            <person name="Butler G."/>
            <person name="Nguyen T.T.M."/>
            <person name="Dewar K."/>
            <person name="Conant G."/>
            <person name="Drula E."/>
            <person name="Henrissat B."/>
            <person name="Hansel C."/>
            <person name="Singer S."/>
            <person name="Hutchinson M.I."/>
            <person name="de Vries R.P."/>
            <person name="Natvig D.O."/>
            <person name="Powell A.J."/>
            <person name="Tsang A."/>
            <person name="Grigoriev I.V."/>
        </authorList>
    </citation>
    <scope>NUCLEOTIDE SEQUENCE [LARGE SCALE GENOMIC DNA]</scope>
    <source>
        <strain evidence="2 3">ATCC 22073</strain>
    </source>
</reference>
<dbReference type="GeneID" id="98124486"/>
<comment type="caution">
    <text evidence="2">The sequence shown here is derived from an EMBL/GenBank/DDBJ whole genome shotgun (WGS) entry which is preliminary data.</text>
</comment>
<feature type="compositionally biased region" description="Basic and acidic residues" evidence="1">
    <location>
        <begin position="172"/>
        <end position="185"/>
    </location>
</feature>
<keyword evidence="3" id="KW-1185">Reference proteome</keyword>
<proteinExistence type="predicted"/>
<dbReference type="Proteomes" id="UP001600064">
    <property type="component" value="Unassembled WGS sequence"/>
</dbReference>
<dbReference type="EMBL" id="JAZGUE010000003">
    <property type="protein sequence ID" value="KAL2268615.1"/>
    <property type="molecule type" value="Genomic_DNA"/>
</dbReference>
<protein>
    <submittedName>
        <fullName evidence="2">Uncharacterized protein</fullName>
    </submittedName>
</protein>
<feature type="compositionally biased region" description="Basic and acidic residues" evidence="1">
    <location>
        <begin position="397"/>
        <end position="406"/>
    </location>
</feature>
<evidence type="ECO:0000313" key="2">
    <source>
        <dbReference type="EMBL" id="KAL2268615.1"/>
    </source>
</evidence>